<evidence type="ECO:0008006" key="3">
    <source>
        <dbReference type="Google" id="ProtNLM"/>
    </source>
</evidence>
<accession>A0ABV0X8M0</accession>
<organism evidence="1 2">
    <name type="scientific">Xenotaenia resolanae</name>
    <dbReference type="NCBI Taxonomy" id="208358"/>
    <lineage>
        <taxon>Eukaryota</taxon>
        <taxon>Metazoa</taxon>
        <taxon>Chordata</taxon>
        <taxon>Craniata</taxon>
        <taxon>Vertebrata</taxon>
        <taxon>Euteleostomi</taxon>
        <taxon>Actinopterygii</taxon>
        <taxon>Neopterygii</taxon>
        <taxon>Teleostei</taxon>
        <taxon>Neoteleostei</taxon>
        <taxon>Acanthomorphata</taxon>
        <taxon>Ovalentaria</taxon>
        <taxon>Atherinomorphae</taxon>
        <taxon>Cyprinodontiformes</taxon>
        <taxon>Goodeidae</taxon>
        <taxon>Xenotaenia</taxon>
    </lineage>
</organism>
<evidence type="ECO:0000313" key="2">
    <source>
        <dbReference type="Proteomes" id="UP001444071"/>
    </source>
</evidence>
<proteinExistence type="predicted"/>
<sequence length="54" mass="6217">AIAAELDDELAKTCRSQPFSVMCDESNNRKANKEFVILIRLYHEATLQVVTRFM</sequence>
<gene>
    <name evidence="1" type="ORF">XENORESO_014574</name>
</gene>
<comment type="caution">
    <text evidence="1">The sequence shown here is derived from an EMBL/GenBank/DDBJ whole genome shotgun (WGS) entry which is preliminary data.</text>
</comment>
<protein>
    <recommendedName>
        <fullName evidence="3">DUF4371 domain-containing protein</fullName>
    </recommendedName>
</protein>
<reference evidence="1 2" key="1">
    <citation type="submission" date="2021-06" db="EMBL/GenBank/DDBJ databases">
        <authorList>
            <person name="Palmer J.M."/>
        </authorList>
    </citation>
    <scope>NUCLEOTIDE SEQUENCE [LARGE SCALE GENOMIC DNA]</scope>
    <source>
        <strain evidence="1 2">XR_2019</strain>
        <tissue evidence="1">Muscle</tissue>
    </source>
</reference>
<feature type="non-terminal residue" evidence="1">
    <location>
        <position position="1"/>
    </location>
</feature>
<name>A0ABV0X8M0_9TELE</name>
<keyword evidence="2" id="KW-1185">Reference proteome</keyword>
<evidence type="ECO:0000313" key="1">
    <source>
        <dbReference type="EMBL" id="MEQ2278223.1"/>
    </source>
</evidence>
<dbReference type="EMBL" id="JAHRIM010094692">
    <property type="protein sequence ID" value="MEQ2278223.1"/>
    <property type="molecule type" value="Genomic_DNA"/>
</dbReference>
<dbReference type="Proteomes" id="UP001444071">
    <property type="component" value="Unassembled WGS sequence"/>
</dbReference>